<dbReference type="Gene3D" id="3.90.70.10">
    <property type="entry name" value="Cysteine proteinases"/>
    <property type="match status" value="2"/>
</dbReference>
<dbReference type="SUPFAM" id="SSF54001">
    <property type="entry name" value="Cysteine proteinases"/>
    <property type="match status" value="1"/>
</dbReference>
<dbReference type="GO" id="GO:0016579">
    <property type="term" value="P:protein deubiquitination"/>
    <property type="evidence" value="ECO:0007669"/>
    <property type="project" value="InterPro"/>
</dbReference>
<evidence type="ECO:0000256" key="4">
    <source>
        <dbReference type="ARBA" id="ARBA00022670"/>
    </source>
</evidence>
<name>A0A2P7YHK2_9ASCO</name>
<evidence type="ECO:0000256" key="7">
    <source>
        <dbReference type="ARBA" id="ARBA00022807"/>
    </source>
</evidence>
<dbReference type="PROSITE" id="PS00972">
    <property type="entry name" value="USP_1"/>
    <property type="match status" value="1"/>
</dbReference>
<feature type="compositionally biased region" description="Basic and acidic residues" evidence="8">
    <location>
        <begin position="822"/>
        <end position="845"/>
    </location>
</feature>
<organism evidence="10 11">
    <name type="scientific">Candidozyma pseudohaemuli</name>
    <dbReference type="NCBI Taxonomy" id="418784"/>
    <lineage>
        <taxon>Eukaryota</taxon>
        <taxon>Fungi</taxon>
        <taxon>Dikarya</taxon>
        <taxon>Ascomycota</taxon>
        <taxon>Saccharomycotina</taxon>
        <taxon>Pichiomycetes</taxon>
        <taxon>Metschnikowiaceae</taxon>
        <taxon>Candidozyma</taxon>
    </lineage>
</organism>
<keyword evidence="6" id="KW-0378">Hydrolase</keyword>
<feature type="region of interest" description="Disordered" evidence="8">
    <location>
        <begin position="774"/>
        <end position="845"/>
    </location>
</feature>
<sequence length="1212" mass="137281">RTRDSWDAMIQATPQNGDVWLVIPRFFWEQVCSTEAASLEELAQKVGRLDTSLLVDEHGAMTAEDESTCLAVKPELFHSLAQVFGVNGAPVARAMIVDENGVLIERVPPLFVLHVLAKEASPRARPSQVFSLSLASTFQQLHDTVRSHVYKNPRAVAPLRLWFIENEAARNMASQISVAAFIDAPARKSIVTPNLYGSTLRSQGIEASKLHLVVEPAERKTFLVDSYLASHSVLDYDVVTSLGGHCGLSNLGNTCYMNSALQCLTHIPELNYYFFFDLYQRELNTNNPLGYKGDVAVAFSSLLHKLYGSGSPSAVTPREFKYTVGRHSSIFHGFQQQDSQEFVSWLLDALHEDLNRIHQKPYCEKPELKDEDVNNPEAIRELAVTCWDQYKKRNDSVIVDLFTGMYQSTLVCPTCNKESMTFDPFNDLTLPLPVNKKWYHELIIVDLSGDHAASGRQPLSRLEVELNKSSNFDDLINYISSFLHVPAEHLFLFELFSNFFYRDFQENSAASKFYPINELINEKDIVVAYIIPHNPETDVIVPVLNTVREEDSSYDIADPFGIPLFVTLNKETDVFSFGTVREKLEQTVKLLTNADMEASYKEIKGDCNGSRFKADSFPLIQREQRASADLNMADADAEVQPTDEDYDSDISLAHPQIGADFGFTIKYYEEDGTRHVNTRGPRRYQPGMRMRYQLQLLEESDPNRRPLHIPQGRPSFFKLPLLAEKLPELKRKYYHYPEYAAEMQRIETTKNETSEESNFAEPEPISILHNRQESVEATGGSDANDRAQLDEDEDSDTNYEDIEPLGQDSLRPPILPPLPSSESDHEANSVDCSPHHEDRAEEAVKQEKVKPLLVNSKTTLVCEWDSEVFDRFFKDRDHQAWEELSYIPNPVLEDNKRKLAMQQKSTVSLYDCLRNFSTPEVLGEQDLWYCPRCKDHKRATKTIQIWSTGDILTIHLKRFSSARAFSDKINMVVDFPIEGLEMNKFVQNGTGEPLIYDLVAVDNHYGGLGGGHYTAYAKNFRDQKWYYFNDSGVNEVKDPRECIKGAAYLLFYKKRKLSAFAGGQSVEQLLNEGRHSFEAKLQNLKEQLVAIGQQVELFNQARDEIMQRAEAERQAAAEQQQEANDEAITSSSDEDDLYADASTKGPRKVRPTLVLPGNTDFENLRKQRLLSKGADLPRSVNINHDYSSSVSNLASPIGSSGEVELPSKEDNT</sequence>
<proteinExistence type="inferred from homology"/>
<dbReference type="GO" id="GO:0004843">
    <property type="term" value="F:cysteine-type deubiquitinase activity"/>
    <property type="evidence" value="ECO:0007669"/>
    <property type="project" value="UniProtKB-EC"/>
</dbReference>
<dbReference type="GeneID" id="36568061"/>
<feature type="compositionally biased region" description="Polar residues" evidence="8">
    <location>
        <begin position="1180"/>
        <end position="1198"/>
    </location>
</feature>
<feature type="region of interest" description="Disordered" evidence="8">
    <location>
        <begin position="1109"/>
        <end position="1154"/>
    </location>
</feature>
<dbReference type="RefSeq" id="XP_024711943.1">
    <property type="nucleotide sequence ID" value="XM_024859991.1"/>
</dbReference>
<dbReference type="InterPro" id="IPR050185">
    <property type="entry name" value="Ub_carboxyl-term_hydrolase"/>
</dbReference>
<dbReference type="VEuPathDB" id="FungiDB:C7M61_004674"/>
<evidence type="ECO:0000256" key="1">
    <source>
        <dbReference type="ARBA" id="ARBA00000707"/>
    </source>
</evidence>
<evidence type="ECO:0000259" key="9">
    <source>
        <dbReference type="PROSITE" id="PS50235"/>
    </source>
</evidence>
<evidence type="ECO:0000313" key="10">
    <source>
        <dbReference type="EMBL" id="PSK35427.1"/>
    </source>
</evidence>
<dbReference type="PANTHER" id="PTHR21646:SF24">
    <property type="entry name" value="UBIQUITIN CARBOXYL-TERMINAL HYDROLASE"/>
    <property type="match status" value="1"/>
</dbReference>
<feature type="domain" description="USP" evidence="9">
    <location>
        <begin position="246"/>
        <end position="1055"/>
    </location>
</feature>
<keyword evidence="7" id="KW-0788">Thiol protease</keyword>
<comment type="catalytic activity">
    <reaction evidence="1">
        <text>Thiol-dependent hydrolysis of ester, thioester, amide, peptide and isopeptide bonds formed by the C-terminal Gly of ubiquitin (a 76-residue protein attached to proteins as an intracellular targeting signal).</text>
        <dbReference type="EC" id="3.4.19.12"/>
    </reaction>
</comment>
<protein>
    <recommendedName>
        <fullName evidence="3">ubiquitinyl hydrolase 1</fullName>
        <ecNumber evidence="3">3.4.19.12</ecNumber>
    </recommendedName>
</protein>
<dbReference type="EMBL" id="PYFQ01000016">
    <property type="protein sequence ID" value="PSK35427.1"/>
    <property type="molecule type" value="Genomic_DNA"/>
</dbReference>
<dbReference type="GO" id="GO:0006508">
    <property type="term" value="P:proteolysis"/>
    <property type="evidence" value="ECO:0007669"/>
    <property type="project" value="UniProtKB-KW"/>
</dbReference>
<evidence type="ECO:0000256" key="3">
    <source>
        <dbReference type="ARBA" id="ARBA00012759"/>
    </source>
</evidence>
<dbReference type="OrthoDB" id="292964at2759"/>
<accession>A0A2P7YHK2</accession>
<dbReference type="InterPro" id="IPR038765">
    <property type="entry name" value="Papain-like_cys_pep_sf"/>
</dbReference>
<evidence type="ECO:0000256" key="6">
    <source>
        <dbReference type="ARBA" id="ARBA00022801"/>
    </source>
</evidence>
<evidence type="ECO:0000256" key="5">
    <source>
        <dbReference type="ARBA" id="ARBA00022786"/>
    </source>
</evidence>
<dbReference type="PROSITE" id="PS50235">
    <property type="entry name" value="USP_3"/>
    <property type="match status" value="1"/>
</dbReference>
<dbReference type="InterPro" id="IPR018200">
    <property type="entry name" value="USP_CS"/>
</dbReference>
<reference evidence="10 11" key="1">
    <citation type="submission" date="2018-03" db="EMBL/GenBank/DDBJ databases">
        <title>Candida pseudohaemulonii genome assembly and annotation.</title>
        <authorList>
            <person name="Munoz J.F."/>
            <person name="Gade L.G."/>
            <person name="Chow N.A."/>
            <person name="Litvintseva A.P."/>
            <person name="Loparev V.N."/>
            <person name="Cuomo C.A."/>
        </authorList>
    </citation>
    <scope>NUCLEOTIDE SEQUENCE [LARGE SCALE GENOMIC DNA]</scope>
    <source>
        <strain evidence="10 11">B12108</strain>
    </source>
</reference>
<gene>
    <name evidence="10" type="ORF">C7M61_004674</name>
</gene>
<evidence type="ECO:0000256" key="8">
    <source>
        <dbReference type="SAM" id="MobiDB-lite"/>
    </source>
</evidence>
<dbReference type="AlphaFoldDB" id="A0A2P7YHK2"/>
<dbReference type="EC" id="3.4.19.12" evidence="3"/>
<evidence type="ECO:0000256" key="2">
    <source>
        <dbReference type="ARBA" id="ARBA00009085"/>
    </source>
</evidence>
<keyword evidence="4" id="KW-0645">Protease</keyword>
<dbReference type="STRING" id="418784.A0A2P7YHK2"/>
<dbReference type="InterPro" id="IPR001394">
    <property type="entry name" value="Peptidase_C19_UCH"/>
</dbReference>
<dbReference type="PROSITE" id="PS00973">
    <property type="entry name" value="USP_2"/>
    <property type="match status" value="1"/>
</dbReference>
<dbReference type="Proteomes" id="UP000241107">
    <property type="component" value="Unassembled WGS sequence"/>
</dbReference>
<keyword evidence="11" id="KW-1185">Reference proteome</keyword>
<keyword evidence="5" id="KW-0833">Ubl conjugation pathway</keyword>
<dbReference type="PANTHER" id="PTHR21646">
    <property type="entry name" value="UBIQUITIN CARBOXYL-TERMINAL HYDROLASE"/>
    <property type="match status" value="1"/>
</dbReference>
<dbReference type="InterPro" id="IPR028889">
    <property type="entry name" value="USP"/>
</dbReference>
<feature type="compositionally biased region" description="Acidic residues" evidence="8">
    <location>
        <begin position="790"/>
        <end position="803"/>
    </location>
</feature>
<evidence type="ECO:0000313" key="11">
    <source>
        <dbReference type="Proteomes" id="UP000241107"/>
    </source>
</evidence>
<comment type="similarity">
    <text evidence="2">Belongs to the peptidase C19 family.</text>
</comment>
<comment type="caution">
    <text evidence="10">The sequence shown here is derived from an EMBL/GenBank/DDBJ whole genome shotgun (WGS) entry which is preliminary data.</text>
</comment>
<dbReference type="Pfam" id="PF00443">
    <property type="entry name" value="UCH"/>
    <property type="match status" value="1"/>
</dbReference>
<feature type="non-terminal residue" evidence="10">
    <location>
        <position position="1"/>
    </location>
</feature>
<feature type="region of interest" description="Disordered" evidence="8">
    <location>
        <begin position="1172"/>
        <end position="1212"/>
    </location>
</feature>